<evidence type="ECO:0000256" key="6">
    <source>
        <dbReference type="ARBA" id="ARBA00022840"/>
    </source>
</evidence>
<dbReference type="InterPro" id="IPR017441">
    <property type="entry name" value="Protein_kinase_ATP_BS"/>
</dbReference>
<protein>
    <recommendedName>
        <fullName evidence="1">non-specific serine/threonine protein kinase</fullName>
        <ecNumber evidence="1">2.7.11.1</ecNumber>
    </recommendedName>
</protein>
<evidence type="ECO:0000313" key="12">
    <source>
        <dbReference type="EMBL" id="ORX39901.1"/>
    </source>
</evidence>
<dbReference type="PANTHER" id="PTHR45998:SF2">
    <property type="entry name" value="SERINE_THREONINE-PROTEIN KINASE 16"/>
    <property type="match status" value="1"/>
</dbReference>
<evidence type="ECO:0000256" key="7">
    <source>
        <dbReference type="ARBA" id="ARBA00047899"/>
    </source>
</evidence>
<dbReference type="GO" id="GO:0005773">
    <property type="term" value="C:vacuole"/>
    <property type="evidence" value="ECO:0007669"/>
    <property type="project" value="GOC"/>
</dbReference>
<accession>A0A1Y1UPE3</accession>
<dbReference type="STRING" id="4999.A0A1Y1UPE3"/>
<dbReference type="SUPFAM" id="SSF56112">
    <property type="entry name" value="Protein kinase-like (PK-like)"/>
    <property type="match status" value="1"/>
</dbReference>
<gene>
    <name evidence="12" type="ORF">BD324DRAFT_615448</name>
</gene>
<comment type="similarity">
    <text evidence="10">Belongs to the protein kinase superfamily.</text>
</comment>
<dbReference type="PROSITE" id="PS00107">
    <property type="entry name" value="PROTEIN_KINASE_ATP"/>
    <property type="match status" value="1"/>
</dbReference>
<dbReference type="InterPro" id="IPR000719">
    <property type="entry name" value="Prot_kinase_dom"/>
</dbReference>
<evidence type="ECO:0000256" key="1">
    <source>
        <dbReference type="ARBA" id="ARBA00012513"/>
    </source>
</evidence>
<feature type="domain" description="Protein kinase" evidence="11">
    <location>
        <begin position="42"/>
        <end position="352"/>
    </location>
</feature>
<dbReference type="PROSITE" id="PS50011">
    <property type="entry name" value="PROTEIN_KINASE_DOM"/>
    <property type="match status" value="1"/>
</dbReference>
<proteinExistence type="inferred from homology"/>
<feature type="binding site" evidence="9">
    <location>
        <position position="71"/>
    </location>
    <ligand>
        <name>ATP</name>
        <dbReference type="ChEBI" id="CHEBI:30616"/>
    </ligand>
</feature>
<dbReference type="PROSITE" id="PS00108">
    <property type="entry name" value="PROTEIN_KINASE_ST"/>
    <property type="match status" value="1"/>
</dbReference>
<evidence type="ECO:0000256" key="10">
    <source>
        <dbReference type="RuleBase" id="RU000304"/>
    </source>
</evidence>
<dbReference type="EC" id="2.7.11.1" evidence="1"/>
<name>A0A1Y1UPE3_9TREE</name>
<dbReference type="GO" id="GO:0005524">
    <property type="term" value="F:ATP binding"/>
    <property type="evidence" value="ECO:0007669"/>
    <property type="project" value="UniProtKB-UniRule"/>
</dbReference>
<sequence>MNNDSLALALDRFSFYAKDAMLSLTQCICKPDATLKINGRSYKIEKLLGEGGFSFVYLVQDTSSGRKFALKKILITSGPEGVAEAMKEVEAYRRFRHPNIIKILDSAVVQDPAGEGKIIYLFLPYYSQGNLQDTMTRSSISGEPLSDQRILQIFLQTCMAVEAMHRYRLPSTSAYPPAQSNSGELDPVFDGDEDLQGADAGEMIPYAHRDIKPGNIMLADDGSAILMDFGSTVKARIPIETRQQALLQQDLAGEQSTMPYRAPELFDVRTGTTLDEKVDIWSLGCTLFAIRYGRSPFEIDGSSIAMAAGSGRYTHPPGASRILVGLIDKILVVDPTHRPDIEGVIALTKKAIQEMT</sequence>
<dbReference type="EMBL" id="NBSH01000002">
    <property type="protein sequence ID" value="ORX39901.1"/>
    <property type="molecule type" value="Genomic_DNA"/>
</dbReference>
<reference evidence="12 13" key="1">
    <citation type="submission" date="2017-03" db="EMBL/GenBank/DDBJ databases">
        <title>Widespread Adenine N6-methylation of Active Genes in Fungi.</title>
        <authorList>
            <consortium name="DOE Joint Genome Institute"/>
            <person name="Mondo S.J."/>
            <person name="Dannebaum R.O."/>
            <person name="Kuo R.C."/>
            <person name="Louie K.B."/>
            <person name="Bewick A.J."/>
            <person name="Labutti K."/>
            <person name="Haridas S."/>
            <person name="Kuo A."/>
            <person name="Salamov A."/>
            <person name="Ahrendt S.R."/>
            <person name="Lau R."/>
            <person name="Bowen B.P."/>
            <person name="Lipzen A."/>
            <person name="Sullivan W."/>
            <person name="Andreopoulos W.B."/>
            <person name="Clum A."/>
            <person name="Lindquist E."/>
            <person name="Daum C."/>
            <person name="Northen T.R."/>
            <person name="Ramamoorthy G."/>
            <person name="Schmitz R.J."/>
            <person name="Gryganskyi A."/>
            <person name="Culley D."/>
            <person name="Magnuson J."/>
            <person name="James T.Y."/>
            <person name="O'Malley M.A."/>
            <person name="Stajich J.E."/>
            <person name="Spatafora J.W."/>
            <person name="Visel A."/>
            <person name="Grigoriev I.V."/>
        </authorList>
    </citation>
    <scope>NUCLEOTIDE SEQUENCE [LARGE SCALE GENOMIC DNA]</scope>
    <source>
        <strain evidence="12 13">NRRL Y-17943</strain>
    </source>
</reference>
<evidence type="ECO:0000256" key="5">
    <source>
        <dbReference type="ARBA" id="ARBA00022777"/>
    </source>
</evidence>
<evidence type="ECO:0000256" key="8">
    <source>
        <dbReference type="ARBA" id="ARBA00048679"/>
    </source>
</evidence>
<dbReference type="GO" id="GO:0032889">
    <property type="term" value="P:regulation of vacuole fusion, non-autophagic"/>
    <property type="evidence" value="ECO:0007669"/>
    <property type="project" value="TreeGrafter"/>
</dbReference>
<dbReference type="GO" id="GO:0005794">
    <property type="term" value="C:Golgi apparatus"/>
    <property type="evidence" value="ECO:0007669"/>
    <property type="project" value="TreeGrafter"/>
</dbReference>
<dbReference type="RefSeq" id="XP_021873686.1">
    <property type="nucleotide sequence ID" value="XM_022014721.1"/>
</dbReference>
<dbReference type="InterPro" id="IPR011009">
    <property type="entry name" value="Kinase-like_dom_sf"/>
</dbReference>
<keyword evidence="13" id="KW-1185">Reference proteome</keyword>
<keyword evidence="2 10" id="KW-0723">Serine/threonine-protein kinase</keyword>
<dbReference type="FunCoup" id="A0A1Y1UPE3">
    <property type="interactions" value="361"/>
</dbReference>
<comment type="catalytic activity">
    <reaction evidence="7">
        <text>L-threonyl-[protein] + ATP = O-phospho-L-threonyl-[protein] + ADP + H(+)</text>
        <dbReference type="Rhea" id="RHEA:46608"/>
        <dbReference type="Rhea" id="RHEA-COMP:11060"/>
        <dbReference type="Rhea" id="RHEA-COMP:11605"/>
        <dbReference type="ChEBI" id="CHEBI:15378"/>
        <dbReference type="ChEBI" id="CHEBI:30013"/>
        <dbReference type="ChEBI" id="CHEBI:30616"/>
        <dbReference type="ChEBI" id="CHEBI:61977"/>
        <dbReference type="ChEBI" id="CHEBI:456216"/>
        <dbReference type="EC" id="2.7.11.1"/>
    </reaction>
</comment>
<dbReference type="GeneID" id="33556529"/>
<evidence type="ECO:0000313" key="13">
    <source>
        <dbReference type="Proteomes" id="UP000193218"/>
    </source>
</evidence>
<organism evidence="12 13">
    <name type="scientific">Kockovaella imperatae</name>
    <dbReference type="NCBI Taxonomy" id="4999"/>
    <lineage>
        <taxon>Eukaryota</taxon>
        <taxon>Fungi</taxon>
        <taxon>Dikarya</taxon>
        <taxon>Basidiomycota</taxon>
        <taxon>Agaricomycotina</taxon>
        <taxon>Tremellomycetes</taxon>
        <taxon>Tremellales</taxon>
        <taxon>Cuniculitremaceae</taxon>
        <taxon>Kockovaella</taxon>
    </lineage>
</organism>
<dbReference type="InterPro" id="IPR052239">
    <property type="entry name" value="Ser/Thr-specific_kinases"/>
</dbReference>
<evidence type="ECO:0000256" key="2">
    <source>
        <dbReference type="ARBA" id="ARBA00022527"/>
    </source>
</evidence>
<dbReference type="Gene3D" id="1.10.510.10">
    <property type="entry name" value="Transferase(Phosphotransferase) domain 1"/>
    <property type="match status" value="2"/>
</dbReference>
<dbReference type="InterPro" id="IPR008271">
    <property type="entry name" value="Ser/Thr_kinase_AS"/>
</dbReference>
<evidence type="ECO:0000256" key="4">
    <source>
        <dbReference type="ARBA" id="ARBA00022741"/>
    </source>
</evidence>
<comment type="catalytic activity">
    <reaction evidence="8">
        <text>L-seryl-[protein] + ATP = O-phospho-L-seryl-[protein] + ADP + H(+)</text>
        <dbReference type="Rhea" id="RHEA:17989"/>
        <dbReference type="Rhea" id="RHEA-COMP:9863"/>
        <dbReference type="Rhea" id="RHEA-COMP:11604"/>
        <dbReference type="ChEBI" id="CHEBI:15378"/>
        <dbReference type="ChEBI" id="CHEBI:29999"/>
        <dbReference type="ChEBI" id="CHEBI:30616"/>
        <dbReference type="ChEBI" id="CHEBI:83421"/>
        <dbReference type="ChEBI" id="CHEBI:456216"/>
        <dbReference type="EC" id="2.7.11.1"/>
    </reaction>
</comment>
<evidence type="ECO:0000259" key="11">
    <source>
        <dbReference type="PROSITE" id="PS50011"/>
    </source>
</evidence>
<evidence type="ECO:0000256" key="9">
    <source>
        <dbReference type="PROSITE-ProRule" id="PRU10141"/>
    </source>
</evidence>
<dbReference type="GO" id="GO:0004674">
    <property type="term" value="F:protein serine/threonine kinase activity"/>
    <property type="evidence" value="ECO:0007669"/>
    <property type="project" value="UniProtKB-KW"/>
</dbReference>
<dbReference type="GO" id="GO:0006624">
    <property type="term" value="P:vacuolar protein processing"/>
    <property type="evidence" value="ECO:0007669"/>
    <property type="project" value="TreeGrafter"/>
</dbReference>
<dbReference type="OrthoDB" id="248923at2759"/>
<dbReference type="InParanoid" id="A0A1Y1UPE3"/>
<dbReference type="PANTHER" id="PTHR45998">
    <property type="entry name" value="SERINE/THREONINE-PROTEIN KINASE 16"/>
    <property type="match status" value="1"/>
</dbReference>
<dbReference type="Proteomes" id="UP000193218">
    <property type="component" value="Unassembled WGS sequence"/>
</dbReference>
<evidence type="ECO:0000256" key="3">
    <source>
        <dbReference type="ARBA" id="ARBA00022679"/>
    </source>
</evidence>
<keyword evidence="6 9" id="KW-0067">ATP-binding</keyword>
<keyword evidence="5 12" id="KW-0418">Kinase</keyword>
<dbReference type="Pfam" id="PF00069">
    <property type="entry name" value="Pkinase"/>
    <property type="match status" value="2"/>
</dbReference>
<comment type="caution">
    <text evidence="12">The sequence shown here is derived from an EMBL/GenBank/DDBJ whole genome shotgun (WGS) entry which is preliminary data.</text>
</comment>
<keyword evidence="3" id="KW-0808">Transferase</keyword>
<dbReference type="SMART" id="SM00220">
    <property type="entry name" value="S_TKc"/>
    <property type="match status" value="1"/>
</dbReference>
<keyword evidence="4 9" id="KW-0547">Nucleotide-binding</keyword>
<dbReference type="AlphaFoldDB" id="A0A1Y1UPE3"/>